<proteinExistence type="predicted"/>
<evidence type="ECO:0000313" key="1">
    <source>
        <dbReference type="EMBL" id="MQL91549.1"/>
    </source>
</evidence>
<name>A0A843VJK3_COLES</name>
<gene>
    <name evidence="1" type="ORF">Taro_024170</name>
</gene>
<accession>A0A843VJK3</accession>
<organism evidence="1 2">
    <name type="scientific">Colocasia esculenta</name>
    <name type="common">Wild taro</name>
    <name type="synonym">Arum esculentum</name>
    <dbReference type="NCBI Taxonomy" id="4460"/>
    <lineage>
        <taxon>Eukaryota</taxon>
        <taxon>Viridiplantae</taxon>
        <taxon>Streptophyta</taxon>
        <taxon>Embryophyta</taxon>
        <taxon>Tracheophyta</taxon>
        <taxon>Spermatophyta</taxon>
        <taxon>Magnoliopsida</taxon>
        <taxon>Liliopsida</taxon>
        <taxon>Araceae</taxon>
        <taxon>Aroideae</taxon>
        <taxon>Colocasieae</taxon>
        <taxon>Colocasia</taxon>
    </lineage>
</organism>
<dbReference type="PANTHER" id="PTHR47208:SF1">
    <property type="entry name" value="OS02G0174800 PROTEIN"/>
    <property type="match status" value="1"/>
</dbReference>
<sequence length="213" mass="24195">MARLYTLLITRKPRSIAVATLLIPRKPRLAPPLRSVPIPIVSAAAARRKEWRGKEQEMELSESYTCVISHVGGTAVRKRVYFDDGAAHYCWGSCSAALWETPPASVRPSLPPPAEDFLSRCFRCRKKLHDIDIFMAATTFVPFPWMRPWTCSARGSPTLVWFKNRRARWKSKQLEKEYGRLKAMHDDVLLQKCRLEAEFKIFGGTTAAAGRCS</sequence>
<evidence type="ECO:0000313" key="2">
    <source>
        <dbReference type="Proteomes" id="UP000652761"/>
    </source>
</evidence>
<comment type="caution">
    <text evidence="1">The sequence shown here is derived from an EMBL/GenBank/DDBJ whole genome shotgun (WGS) entry which is preliminary data.</text>
</comment>
<dbReference type="EMBL" id="NMUH01001354">
    <property type="protein sequence ID" value="MQL91549.1"/>
    <property type="molecule type" value="Genomic_DNA"/>
</dbReference>
<dbReference type="AlphaFoldDB" id="A0A843VJK3"/>
<dbReference type="OrthoDB" id="777466at2759"/>
<reference evidence="1" key="1">
    <citation type="submission" date="2017-07" db="EMBL/GenBank/DDBJ databases">
        <title>Taro Niue Genome Assembly and Annotation.</title>
        <authorList>
            <person name="Atibalentja N."/>
            <person name="Keating K."/>
            <person name="Fields C.J."/>
        </authorList>
    </citation>
    <scope>NUCLEOTIDE SEQUENCE</scope>
    <source>
        <strain evidence="1">Niue_2</strain>
        <tissue evidence="1">Leaf</tissue>
    </source>
</reference>
<protein>
    <recommendedName>
        <fullName evidence="3">FLZ-type domain-containing protein</fullName>
    </recommendedName>
</protein>
<evidence type="ECO:0008006" key="3">
    <source>
        <dbReference type="Google" id="ProtNLM"/>
    </source>
</evidence>
<dbReference type="Proteomes" id="UP000652761">
    <property type="component" value="Unassembled WGS sequence"/>
</dbReference>
<dbReference type="PANTHER" id="PTHR47208">
    <property type="entry name" value="OS02G0174800 PROTEIN"/>
    <property type="match status" value="1"/>
</dbReference>
<dbReference type="InterPro" id="IPR044604">
    <property type="entry name" value="FLZ12/13/14"/>
</dbReference>
<keyword evidence="2" id="KW-1185">Reference proteome</keyword>